<dbReference type="SUPFAM" id="SSF82171">
    <property type="entry name" value="DPP6 N-terminal domain-like"/>
    <property type="match status" value="1"/>
</dbReference>
<dbReference type="InterPro" id="IPR036582">
    <property type="entry name" value="Mao_N_sf"/>
</dbReference>
<feature type="chain" id="PRO_5040893873" evidence="1">
    <location>
        <begin position="23"/>
        <end position="473"/>
    </location>
</feature>
<dbReference type="InterPro" id="IPR012854">
    <property type="entry name" value="Cu_amine_oxidase-like_N"/>
</dbReference>
<proteinExistence type="predicted"/>
<feature type="signal peptide" evidence="1">
    <location>
        <begin position="1"/>
        <end position="22"/>
    </location>
</feature>
<dbReference type="AlphaFoldDB" id="A0A9X2BSX0"/>
<accession>A0A9X2BSX0</accession>
<name>A0A9X2BSX0_9BACL</name>
<feature type="domain" description="Copper amine oxidase-like N-terminal" evidence="2">
    <location>
        <begin position="52"/>
        <end position="145"/>
    </location>
</feature>
<keyword evidence="4" id="KW-1185">Reference proteome</keyword>
<evidence type="ECO:0000259" key="2">
    <source>
        <dbReference type="Pfam" id="PF07833"/>
    </source>
</evidence>
<keyword evidence="1" id="KW-0732">Signal</keyword>
<protein>
    <submittedName>
        <fullName evidence="3">Stalk domain-containing protein</fullName>
    </submittedName>
</protein>
<organism evidence="3 4">
    <name type="scientific">Paenibacillus mellifer</name>
    <dbReference type="NCBI Taxonomy" id="2937794"/>
    <lineage>
        <taxon>Bacteria</taxon>
        <taxon>Bacillati</taxon>
        <taxon>Bacillota</taxon>
        <taxon>Bacilli</taxon>
        <taxon>Bacillales</taxon>
        <taxon>Paenibacillaceae</taxon>
        <taxon>Paenibacillus</taxon>
    </lineage>
</organism>
<dbReference type="Pfam" id="PF07833">
    <property type="entry name" value="Cu_amine_oxidN1"/>
    <property type="match status" value="1"/>
</dbReference>
<dbReference type="Gene3D" id="3.30.457.10">
    <property type="entry name" value="Copper amine oxidase-like, N-terminal domain"/>
    <property type="match status" value="1"/>
</dbReference>
<comment type="caution">
    <text evidence="3">The sequence shown here is derived from an EMBL/GenBank/DDBJ whole genome shotgun (WGS) entry which is preliminary data.</text>
</comment>
<evidence type="ECO:0000313" key="4">
    <source>
        <dbReference type="Proteomes" id="UP001139534"/>
    </source>
</evidence>
<dbReference type="Proteomes" id="UP001139534">
    <property type="component" value="Unassembled WGS sequence"/>
</dbReference>
<dbReference type="RefSeq" id="WP_248552892.1">
    <property type="nucleotide sequence ID" value="NZ_JALPRK010000017.1"/>
</dbReference>
<evidence type="ECO:0000313" key="3">
    <source>
        <dbReference type="EMBL" id="MCK8488840.1"/>
    </source>
</evidence>
<dbReference type="InterPro" id="IPR011042">
    <property type="entry name" value="6-blade_b-propeller_TolB-like"/>
</dbReference>
<reference evidence="3" key="1">
    <citation type="submission" date="2022-04" db="EMBL/GenBank/DDBJ databases">
        <authorList>
            <person name="Seo M.-J."/>
        </authorList>
    </citation>
    <scope>NUCLEOTIDE SEQUENCE</scope>
    <source>
        <strain evidence="3">MBLB2552</strain>
    </source>
</reference>
<dbReference type="Gene3D" id="2.120.10.30">
    <property type="entry name" value="TolB, C-terminal domain"/>
    <property type="match status" value="1"/>
</dbReference>
<dbReference type="EMBL" id="JALPRK010000017">
    <property type="protein sequence ID" value="MCK8488840.1"/>
    <property type="molecule type" value="Genomic_DNA"/>
</dbReference>
<gene>
    <name evidence="3" type="ORF">M0651_16845</name>
</gene>
<dbReference type="SUPFAM" id="SSF55383">
    <property type="entry name" value="Copper amine oxidase, domain N"/>
    <property type="match status" value="1"/>
</dbReference>
<evidence type="ECO:0000256" key="1">
    <source>
        <dbReference type="SAM" id="SignalP"/>
    </source>
</evidence>
<sequence length="473" mass="49412">MKTSKVLGMILASVVVATTAMAPSAAAEAGHKTAAAKTSVSQLKVVNQSVVIDGAQVSLKTVSVNRVVLYSLRDLARGLGASIKQSGAELTVTDSQGMHAVTLKAGSKGYQVDGVNAQFTVAPQSVQGSLYVEPTAVIDALGGEVLPGTSELRSTGRLSGQFSSPWFNAAGNVIVSQDDAETAQLFKLGSNGQSELFSDNGNLIGATLSPDLSTAAFTDENGALFLINTGNGIVKKLGSDTTVKTDLTWSADGKKIYFIQGDKQEKIAYISLDTAQVTEVLADKVENKAEVQVSPDEKKLVYFVNVTGKAETDKEGTEESLTIDYSKAGTQVYSLELGKKDAKPVQLTKELDNKLYLSLLSDGSAAYISADPDGATDGSVLKLISADGTKISNLVADVDVVSSRAVNGKLVILAEDANGSHLFEVAPTGAKTEMYSTKASVSEWALAKNGTIVLIEDGKVILVQSGKSTELTK</sequence>